<gene>
    <name evidence="2" type="ORF">DK847_02045</name>
</gene>
<evidence type="ECO:0000313" key="2">
    <source>
        <dbReference type="EMBL" id="PZF78611.1"/>
    </source>
</evidence>
<organism evidence="2 3">
    <name type="scientific">Aestuariivirga litoralis</name>
    <dbReference type="NCBI Taxonomy" id="2650924"/>
    <lineage>
        <taxon>Bacteria</taxon>
        <taxon>Pseudomonadati</taxon>
        <taxon>Pseudomonadota</taxon>
        <taxon>Alphaproteobacteria</taxon>
        <taxon>Hyphomicrobiales</taxon>
        <taxon>Aestuariivirgaceae</taxon>
        <taxon>Aestuariivirga</taxon>
    </lineage>
</organism>
<reference evidence="3" key="1">
    <citation type="submission" date="2018-06" db="EMBL/GenBank/DDBJ databases">
        <title>Aestuariibacter litoralis strain KCTC 52945T.</title>
        <authorList>
            <person name="Li X."/>
            <person name="Salam N."/>
            <person name="Li J.-L."/>
            <person name="Chen Y.-M."/>
            <person name="Yang Z.-W."/>
            <person name="Zhang L.-Y."/>
            <person name="Han M.-X."/>
            <person name="Xiao M."/>
            <person name="Li W.-J."/>
        </authorList>
    </citation>
    <scope>NUCLEOTIDE SEQUENCE [LARGE SCALE GENOMIC DNA]</scope>
    <source>
        <strain evidence="3">KCTC 52945</strain>
    </source>
</reference>
<dbReference type="Proteomes" id="UP000248795">
    <property type="component" value="Unassembled WGS sequence"/>
</dbReference>
<feature type="transmembrane region" description="Helical" evidence="1">
    <location>
        <begin position="201"/>
        <end position="221"/>
    </location>
</feature>
<feature type="transmembrane region" description="Helical" evidence="1">
    <location>
        <begin position="127"/>
        <end position="143"/>
    </location>
</feature>
<accession>A0A2W2ATR0</accession>
<feature type="transmembrane region" description="Helical" evidence="1">
    <location>
        <begin position="373"/>
        <end position="389"/>
    </location>
</feature>
<feature type="transmembrane region" description="Helical" evidence="1">
    <location>
        <begin position="173"/>
        <end position="189"/>
    </location>
</feature>
<evidence type="ECO:0000256" key="1">
    <source>
        <dbReference type="SAM" id="Phobius"/>
    </source>
</evidence>
<dbReference type="AlphaFoldDB" id="A0A2W2ATR0"/>
<feature type="transmembrane region" description="Helical" evidence="1">
    <location>
        <begin position="150"/>
        <end position="167"/>
    </location>
</feature>
<feature type="transmembrane region" description="Helical" evidence="1">
    <location>
        <begin position="421"/>
        <end position="439"/>
    </location>
</feature>
<keyword evidence="3" id="KW-1185">Reference proteome</keyword>
<feature type="transmembrane region" description="Helical" evidence="1">
    <location>
        <begin position="12"/>
        <end position="32"/>
    </location>
</feature>
<keyword evidence="1" id="KW-0472">Membrane</keyword>
<name>A0A2W2ATR0_9HYPH</name>
<proteinExistence type="predicted"/>
<protein>
    <recommendedName>
        <fullName evidence="4">Glycosyltransferase RgtA/B/C/D-like domain-containing protein</fullName>
    </recommendedName>
</protein>
<feature type="transmembrane region" description="Helical" evidence="1">
    <location>
        <begin position="103"/>
        <end position="121"/>
    </location>
</feature>
<dbReference type="EMBL" id="QKVK01000001">
    <property type="protein sequence ID" value="PZF78611.1"/>
    <property type="molecule type" value="Genomic_DNA"/>
</dbReference>
<evidence type="ECO:0008006" key="4">
    <source>
        <dbReference type="Google" id="ProtNLM"/>
    </source>
</evidence>
<comment type="caution">
    <text evidence="2">The sequence shown here is derived from an EMBL/GenBank/DDBJ whole genome shotgun (WGS) entry which is preliminary data.</text>
</comment>
<sequence length="450" mass="47965">MRGAGGEGALARAALTLLVAGLVTAAVAWLFYPGFMSYDTLHALRSARSGVTDSMWPPMVSYIWRAVDQVSTNPSAMHVAQLFLLFAALFTIVAVLSGRLVQAALFLPAYLSVPVILGTVAVIWKDVLMAAFFFAGYAATLLMRRSTSAAGAGFLGLLALLLIAIGVATRHNAVAGAVPLFILLGFAVAERITGSRRWRMMAAAGLAAVMIAVSFGAKTALDRYSLPSLTPLPDSTAFFIRSVRVLDLAGASLCLKRNLLKPLDPSLSITDVAKLYDGRHINLSPGLLARTGSDARVDAPWRDMLLHHPVCALANKLQLAAYLTGANRGGQFLITAPSIDKNEYGYQLAASPLRDRVVAHVFSASSWLVYRPWFIYAVATAALALAMWRRRSSGEVVVLYAAGASYFASLVAMGNAADARLPFFTTSALLVVLVVSAVPPRRRPADGSRP</sequence>
<evidence type="ECO:0000313" key="3">
    <source>
        <dbReference type="Proteomes" id="UP000248795"/>
    </source>
</evidence>
<feature type="transmembrane region" description="Helical" evidence="1">
    <location>
        <begin position="396"/>
        <end position="415"/>
    </location>
</feature>
<feature type="transmembrane region" description="Helical" evidence="1">
    <location>
        <begin position="76"/>
        <end position="96"/>
    </location>
</feature>
<dbReference type="RefSeq" id="WP_111195939.1">
    <property type="nucleotide sequence ID" value="NZ_QKVK01000001.1"/>
</dbReference>
<keyword evidence="1" id="KW-1133">Transmembrane helix</keyword>
<keyword evidence="1" id="KW-0812">Transmembrane</keyword>